<keyword evidence="2" id="KW-1185">Reference proteome</keyword>
<evidence type="ECO:0000313" key="1">
    <source>
        <dbReference type="EMBL" id="GIY77185.1"/>
    </source>
</evidence>
<sequence>MNFSQKSDNSFLKSKDTKTFQSLDKESVINIRELNLPLTSATHLCLDEDITVELHYFDSINKQNINKDSTVMSKTDLNFMNCDSSRFQVDSNEYSTFPFQRNLQETTNEQAYTPQVKVCERQFLNSEAINMRNSQMCLQNIHFQNTCESSPTISLHKEDVHTKKFLTREDSNQLENTFIDEIGKYSCRECKNYSWNKEVVVPHIKKCQRNASSAPAIIERNKNENFQNNFSVSLNCEQICSKRLVTTNDSHKFENTLIRQVKKYPYEESTKYFSNELPIFNVKQLERNALNIVDNQVVFHKNPQDSFEYSSILSFNKNQTPNVKFTTLWDPYQSNDTLIKKVEKNPCTELKQFGKQILISTDVIERNNQNFLQEKNIQNDFGLSSTIPFNNEQTPNIKFGTTWDSDEMGSILNRQVKNYLNEESTEMYFSNQVKQCEKHTLKSVDVIKRKEKYLQNKNLQDSFEFPSISLNNEQRSTTTARNPYQIENTLMNKVEKYPCEVPLKHLCNEQVIMHQTKQFKRDVLDSSNSVRRNKQKFLQGKNINNSFEFSPALDLNNERTSNIEFLTVGDSEQIENEITNQVEEYPCVESIVENNFWSEQKNISQIVRALTSIDVKKKDEQKYIENKNCQNCVKLSSNVSVNKEQTNDFKLTTIGSSNQAKNIMNEDAKWTGTKEDNIYLKNTTSLMENEVLLTPVSQITKHNQFLCHVYEEDKEIELHKNEAKSEKLLENFTDTKSDKAFRSVENEFGGNINEFHHNQTVSTVIRNDININKYKEMQTEQVVPVPIPENNELQQCTNALIKKATSSGIAKSQSLLRSRHCKSTEKIIATKIKRKMFQNCHLNKESVLSSNEIDSTDFEDNIASSTKCNNYSISEYNDSSDFNDDDTIRKVKSHQIKRKRVNKVKQLNNFCPLLTFPLKNCSVHLERCDSSLKISNKHLRNYNFNSDSHEINLTDFEDNITASSKYINYSSSVCNGSLNLNDIDFERKIRSLQRRKVNKMKKLNNFSLSQNYSIHLERGNSSLKSSNKDLPNYNLNSDSHEIDSTYFEDNITVSSKYINYSSSVYNDSLNLNNIDFERKIRSLQRRKVNKMKKLNNVSLSQNCGVHLERRDSSLKNSNKDLRNYNFNSDSHEIDLTYFDDNITASSKYINYSSSVCNDTLNLNNIDFERKIRSPQRRKVNKMKKLNNFSVSQNCSVHLERCDSSLKNSNKDLRNSNFNSDSHEIDSTYTEDNISSSSKCSNYSSSVCNESSLNLIDTERKVKNQKTKDDEMKRCNTLIIRKNSNGDFELHSGNHKIHLTDFEDDISYSKYSNCSSSEFDDSSHSTDSDFEVDIKNKRRKKLFGSKSFGSKLGQSNDVKKIRNLSCKLCSWLCP</sequence>
<dbReference type="Proteomes" id="UP001054837">
    <property type="component" value="Unassembled WGS sequence"/>
</dbReference>
<protein>
    <submittedName>
        <fullName evidence="1">Uncharacterized protein</fullName>
    </submittedName>
</protein>
<organism evidence="1 2">
    <name type="scientific">Caerostris darwini</name>
    <dbReference type="NCBI Taxonomy" id="1538125"/>
    <lineage>
        <taxon>Eukaryota</taxon>
        <taxon>Metazoa</taxon>
        <taxon>Ecdysozoa</taxon>
        <taxon>Arthropoda</taxon>
        <taxon>Chelicerata</taxon>
        <taxon>Arachnida</taxon>
        <taxon>Araneae</taxon>
        <taxon>Araneomorphae</taxon>
        <taxon>Entelegynae</taxon>
        <taxon>Araneoidea</taxon>
        <taxon>Araneidae</taxon>
        <taxon>Caerostris</taxon>
    </lineage>
</organism>
<gene>
    <name evidence="1" type="ORF">CDAR_198451</name>
</gene>
<dbReference type="EMBL" id="BPLQ01014084">
    <property type="protein sequence ID" value="GIY77185.1"/>
    <property type="molecule type" value="Genomic_DNA"/>
</dbReference>
<evidence type="ECO:0000313" key="2">
    <source>
        <dbReference type="Proteomes" id="UP001054837"/>
    </source>
</evidence>
<proteinExistence type="predicted"/>
<comment type="caution">
    <text evidence="1">The sequence shown here is derived from an EMBL/GenBank/DDBJ whole genome shotgun (WGS) entry which is preliminary data.</text>
</comment>
<accession>A0AAV4W359</accession>
<reference evidence="1 2" key="1">
    <citation type="submission" date="2021-06" db="EMBL/GenBank/DDBJ databases">
        <title>Caerostris darwini draft genome.</title>
        <authorList>
            <person name="Kono N."/>
            <person name="Arakawa K."/>
        </authorList>
    </citation>
    <scope>NUCLEOTIDE SEQUENCE [LARGE SCALE GENOMIC DNA]</scope>
</reference>
<name>A0AAV4W359_9ARAC</name>